<dbReference type="OrthoDB" id="5188280at2"/>
<dbReference type="EMBL" id="UGGQ01000006">
    <property type="protein sequence ID" value="STO16098.1"/>
    <property type="molecule type" value="Genomic_DNA"/>
</dbReference>
<dbReference type="Proteomes" id="UP000582487">
    <property type="component" value="Unassembled WGS sequence"/>
</dbReference>
<accession>A0A2J9KNW2</accession>
<proteinExistence type="predicted"/>
<evidence type="ECO:0000313" key="6">
    <source>
        <dbReference type="Proteomes" id="UP001209486"/>
    </source>
</evidence>
<reference evidence="3 4" key="1">
    <citation type="submission" date="2018-06" db="EMBL/GenBank/DDBJ databases">
        <authorList>
            <consortium name="Pathogen Informatics"/>
            <person name="Doyle S."/>
        </authorList>
    </citation>
    <scope>NUCLEOTIDE SEQUENCE [LARGE SCALE GENOMIC DNA]</scope>
    <source>
        <strain evidence="3 4">NCTC11819</strain>
    </source>
</reference>
<dbReference type="Proteomes" id="UP001209486">
    <property type="component" value="Unassembled WGS sequence"/>
</dbReference>
<dbReference type="AlphaFoldDB" id="A0A2J9KNW2"/>
<comment type="caution">
    <text evidence="2">The sequence shown here is derived from an EMBL/GenBank/DDBJ whole genome shotgun (WGS) entry which is preliminary data.</text>
</comment>
<protein>
    <submittedName>
        <fullName evidence="2">Uncharacterized protein</fullName>
    </submittedName>
</protein>
<reference evidence="1 6" key="2">
    <citation type="submission" date="2019-08" db="EMBL/GenBank/DDBJ databases">
        <title>Comparison of rpoB and gyrB Sequences from Mobiluncus Species and Development of a Multiplex PCR Method for Clinical Detection of Mobiluncus curtisii and Mobiluncus mulieris.</title>
        <authorList>
            <person name="Yang L."/>
            <person name="Shen Y."/>
            <person name="Xu G."/>
            <person name="Shu L.-B."/>
            <person name="Hu J."/>
            <person name="Zhang R."/>
            <person name="Wang Y."/>
            <person name="Zhou H.-W."/>
            <person name="Zhang X."/>
        </authorList>
    </citation>
    <scope>NUCLEOTIDE SEQUENCE [LARGE SCALE GENOMIC DNA]</scope>
    <source>
        <strain evidence="1 6">M26</strain>
    </source>
</reference>
<sequence length="211" mass="24111">METRKPRRPAIIDPETLEYLEGEEDPALSSESAHTSARILIKAPREEWSDPDAETRERLLSYLKTHGIDDLAELWSHSPAETLPGTLWRLLLIDEWIKRFPQGVSRRFQQGLTSPKLSQFIDVQGARTLDFLGWHKRLGTIMTGDFTGDFADFLEESQAVLRVLAASEEVWMKEDPTNPLANPVTMRDDALMNTAQELFDSATLYREGRLR</sequence>
<dbReference type="Proteomes" id="UP000255284">
    <property type="component" value="Unassembled WGS sequence"/>
</dbReference>
<evidence type="ECO:0000313" key="3">
    <source>
        <dbReference type="EMBL" id="STO16098.1"/>
    </source>
</evidence>
<dbReference type="EMBL" id="VSZY01000017">
    <property type="protein sequence ID" value="MCU9969512.1"/>
    <property type="molecule type" value="Genomic_DNA"/>
</dbReference>
<evidence type="ECO:0000313" key="1">
    <source>
        <dbReference type="EMBL" id="MCU9969512.1"/>
    </source>
</evidence>
<evidence type="ECO:0000313" key="4">
    <source>
        <dbReference type="Proteomes" id="UP000255284"/>
    </source>
</evidence>
<dbReference type="RefSeq" id="WP_004013271.1">
    <property type="nucleotide sequence ID" value="NZ_CAMPNB010000018.1"/>
</dbReference>
<dbReference type="EMBL" id="JABCUV010000014">
    <property type="protein sequence ID" value="NMW94006.1"/>
    <property type="molecule type" value="Genomic_DNA"/>
</dbReference>
<evidence type="ECO:0000313" key="5">
    <source>
        <dbReference type="Proteomes" id="UP000582487"/>
    </source>
</evidence>
<evidence type="ECO:0000313" key="2">
    <source>
        <dbReference type="EMBL" id="NMW94006.1"/>
    </source>
</evidence>
<reference evidence="2 5" key="3">
    <citation type="submission" date="2020-04" db="EMBL/GenBank/DDBJ databases">
        <title>Antimicrobial susceptibility and clonality of vaginal-derived multi-drug resistant Mobiluncus isolates in China.</title>
        <authorList>
            <person name="Zhang X."/>
        </authorList>
    </citation>
    <scope>NUCLEOTIDE SEQUENCE [LARGE SCALE GENOMIC DNA]</scope>
    <source>
        <strain evidence="2 5">7</strain>
    </source>
</reference>
<gene>
    <name evidence="1" type="ORF">FYZ43_08990</name>
    <name evidence="2" type="ORF">HHJ74_10035</name>
    <name evidence="3" type="ORF">NCTC11819_00643</name>
</gene>
<organism evidence="2 5">
    <name type="scientific">Mobiluncus mulieris</name>
    <dbReference type="NCBI Taxonomy" id="2052"/>
    <lineage>
        <taxon>Bacteria</taxon>
        <taxon>Bacillati</taxon>
        <taxon>Actinomycetota</taxon>
        <taxon>Actinomycetes</taxon>
        <taxon>Actinomycetales</taxon>
        <taxon>Actinomycetaceae</taxon>
        <taxon>Mobiluncus</taxon>
    </lineage>
</organism>
<dbReference type="GeneID" id="61167097"/>
<name>A0A2J9KNW2_9ACTO</name>